<organism evidence="1 2">
    <name type="scientific">Rangifer tarandus platyrhynchus</name>
    <name type="common">Svalbard reindeer</name>
    <dbReference type="NCBI Taxonomy" id="3082113"/>
    <lineage>
        <taxon>Eukaryota</taxon>
        <taxon>Metazoa</taxon>
        <taxon>Chordata</taxon>
        <taxon>Craniata</taxon>
        <taxon>Vertebrata</taxon>
        <taxon>Euteleostomi</taxon>
        <taxon>Mammalia</taxon>
        <taxon>Eutheria</taxon>
        <taxon>Laurasiatheria</taxon>
        <taxon>Artiodactyla</taxon>
        <taxon>Ruminantia</taxon>
        <taxon>Pecora</taxon>
        <taxon>Cervidae</taxon>
        <taxon>Odocoileinae</taxon>
        <taxon>Rangifer</taxon>
    </lineage>
</organism>
<sequence length="120" mass="13890">MMTLGSPAHEKARQCCVLKQVNSSDFFFFSPKSLHTHLRKMRLSQKTAYQMFQTMNMPGNFWSTHQPKDFGCHCGKKSESCSVSVEEFQVTPSIHTSYRPLFTNEFTFNSFSHRVVKVRA</sequence>
<reference evidence="1" key="1">
    <citation type="submission" date="2023-04" db="EMBL/GenBank/DDBJ databases">
        <authorList>
            <consortium name="ELIXIR-Norway"/>
        </authorList>
    </citation>
    <scope>NUCLEOTIDE SEQUENCE [LARGE SCALE GENOMIC DNA]</scope>
</reference>
<evidence type="ECO:0000313" key="2">
    <source>
        <dbReference type="Proteomes" id="UP001176941"/>
    </source>
</evidence>
<gene>
    <name evidence="1" type="ORF">MRATA1EN1_LOCUS9367</name>
</gene>
<dbReference type="EMBL" id="OX459938">
    <property type="protein sequence ID" value="CAI9160405.1"/>
    <property type="molecule type" value="Genomic_DNA"/>
</dbReference>
<protein>
    <submittedName>
        <fullName evidence="1">Uncharacterized protein</fullName>
    </submittedName>
</protein>
<proteinExistence type="predicted"/>
<name>A0ABN8YFR7_RANTA</name>
<evidence type="ECO:0000313" key="1">
    <source>
        <dbReference type="EMBL" id="CAI9160405.1"/>
    </source>
</evidence>
<keyword evidence="2" id="KW-1185">Reference proteome</keyword>
<dbReference type="Proteomes" id="UP001176941">
    <property type="component" value="Chromosome 2"/>
</dbReference>
<accession>A0ABN8YFR7</accession>